<sequence>MSGANLQAIVVEQPTKERKVMTQCPGENRRG</sequence>
<proteinExistence type="predicted"/>
<keyword evidence="2" id="KW-1185">Reference proteome</keyword>
<reference evidence="1" key="2">
    <citation type="submission" date="2023-04" db="EMBL/GenBank/DDBJ databases">
        <authorList>
            <person name="Bruccoleri R.E."/>
            <person name="Oakeley E.J."/>
            <person name="Faust A.-M."/>
            <person name="Dessus-Babus S."/>
            <person name="Altorfer M."/>
            <person name="Burckhardt D."/>
            <person name="Oertli M."/>
            <person name="Naumann U."/>
            <person name="Petersen F."/>
            <person name="Wong J."/>
        </authorList>
    </citation>
    <scope>NUCLEOTIDE SEQUENCE</scope>
    <source>
        <strain evidence="1">GSM-AAB239-AS_SAM_17_03QT</strain>
        <tissue evidence="1">Leaf</tissue>
    </source>
</reference>
<evidence type="ECO:0000313" key="2">
    <source>
        <dbReference type="Proteomes" id="UP001140949"/>
    </source>
</evidence>
<evidence type="ECO:0000313" key="1">
    <source>
        <dbReference type="EMBL" id="KAJ6832556.1"/>
    </source>
</evidence>
<comment type="caution">
    <text evidence="1">The sequence shown here is derived from an EMBL/GenBank/DDBJ whole genome shotgun (WGS) entry which is preliminary data.</text>
</comment>
<organism evidence="1 2">
    <name type="scientific">Iris pallida</name>
    <name type="common">Sweet iris</name>
    <dbReference type="NCBI Taxonomy" id="29817"/>
    <lineage>
        <taxon>Eukaryota</taxon>
        <taxon>Viridiplantae</taxon>
        <taxon>Streptophyta</taxon>
        <taxon>Embryophyta</taxon>
        <taxon>Tracheophyta</taxon>
        <taxon>Spermatophyta</taxon>
        <taxon>Magnoliopsida</taxon>
        <taxon>Liliopsida</taxon>
        <taxon>Asparagales</taxon>
        <taxon>Iridaceae</taxon>
        <taxon>Iridoideae</taxon>
        <taxon>Irideae</taxon>
        <taxon>Iris</taxon>
    </lineage>
</organism>
<gene>
    <name evidence="1" type="ORF">M6B38_346095</name>
</gene>
<reference evidence="1" key="1">
    <citation type="journal article" date="2023" name="GigaByte">
        <title>Genome assembly of the bearded iris, Iris pallida Lam.</title>
        <authorList>
            <person name="Bruccoleri R.E."/>
            <person name="Oakeley E.J."/>
            <person name="Faust A.M.E."/>
            <person name="Altorfer M."/>
            <person name="Dessus-Babus S."/>
            <person name="Burckhardt D."/>
            <person name="Oertli M."/>
            <person name="Naumann U."/>
            <person name="Petersen F."/>
            <person name="Wong J."/>
        </authorList>
    </citation>
    <scope>NUCLEOTIDE SEQUENCE</scope>
    <source>
        <strain evidence="1">GSM-AAB239-AS_SAM_17_03QT</strain>
    </source>
</reference>
<name>A0AAX6GUX2_IRIPA</name>
<dbReference type="AlphaFoldDB" id="A0AAX6GUX2"/>
<dbReference type="EMBL" id="JANAVB010016135">
    <property type="protein sequence ID" value="KAJ6832556.1"/>
    <property type="molecule type" value="Genomic_DNA"/>
</dbReference>
<accession>A0AAX6GUX2</accession>
<protein>
    <submittedName>
        <fullName evidence="1">Uncharacterized protein</fullName>
    </submittedName>
</protein>
<dbReference type="Proteomes" id="UP001140949">
    <property type="component" value="Unassembled WGS sequence"/>
</dbReference>